<dbReference type="Pfam" id="PF12874">
    <property type="entry name" value="zf-met"/>
    <property type="match status" value="2"/>
</dbReference>
<dbReference type="OrthoDB" id="8898434at2759"/>
<dbReference type="InterPro" id="IPR022755">
    <property type="entry name" value="Znf_C2H2_jaz"/>
</dbReference>
<dbReference type="GO" id="GO:0003725">
    <property type="term" value="F:double-stranded RNA binding"/>
    <property type="evidence" value="ECO:0007669"/>
    <property type="project" value="TreeGrafter"/>
</dbReference>
<keyword evidence="1" id="KW-0479">Metal-binding</keyword>
<gene>
    <name evidence="5" type="ORF">DME_LOCUS9551</name>
</gene>
<dbReference type="GO" id="GO:0008270">
    <property type="term" value="F:zinc ion binding"/>
    <property type="evidence" value="ECO:0007669"/>
    <property type="project" value="UniProtKB-KW"/>
</dbReference>
<organism evidence="6 8">
    <name type="scientific">Dracunculus medinensis</name>
    <name type="common">Guinea worm</name>
    <dbReference type="NCBI Taxonomy" id="318479"/>
    <lineage>
        <taxon>Eukaryota</taxon>
        <taxon>Metazoa</taxon>
        <taxon>Ecdysozoa</taxon>
        <taxon>Nematoda</taxon>
        <taxon>Chromadorea</taxon>
        <taxon>Rhabditida</taxon>
        <taxon>Spirurina</taxon>
        <taxon>Dracunculoidea</taxon>
        <taxon>Dracunculidae</taxon>
        <taxon>Dracunculus</taxon>
    </lineage>
</organism>
<dbReference type="EMBL" id="UYYG01001185">
    <property type="protein sequence ID" value="VDN59578.1"/>
    <property type="molecule type" value="Genomic_DNA"/>
</dbReference>
<evidence type="ECO:0000256" key="2">
    <source>
        <dbReference type="ARBA" id="ARBA00022771"/>
    </source>
</evidence>
<keyword evidence="2" id="KW-0863">Zinc-finger</keyword>
<dbReference type="SUPFAM" id="SSF57667">
    <property type="entry name" value="beta-beta-alpha zinc fingers"/>
    <property type="match status" value="3"/>
</dbReference>
<dbReference type="PANTHER" id="PTHR45762">
    <property type="entry name" value="ZINC FINGER RNA-BINDING PROTEIN"/>
    <property type="match status" value="1"/>
</dbReference>
<dbReference type="PROSITE" id="PS00028">
    <property type="entry name" value="ZINC_FINGER_C2H2_1"/>
    <property type="match status" value="2"/>
</dbReference>
<dbReference type="Pfam" id="PF07528">
    <property type="entry name" value="DZF_N"/>
    <property type="match status" value="1"/>
</dbReference>
<evidence type="ECO:0000259" key="4">
    <source>
        <dbReference type="PROSITE" id="PS51703"/>
    </source>
</evidence>
<dbReference type="Proteomes" id="UP000274756">
    <property type="component" value="Unassembled WGS sequence"/>
</dbReference>
<dbReference type="STRING" id="318479.A0A158Q542"/>
<dbReference type="Gene3D" id="3.30.460.10">
    <property type="entry name" value="Beta Polymerase, domain 2"/>
    <property type="match status" value="1"/>
</dbReference>
<reference evidence="5 7" key="2">
    <citation type="submission" date="2018-11" db="EMBL/GenBank/DDBJ databases">
        <authorList>
            <consortium name="Pathogen Informatics"/>
        </authorList>
    </citation>
    <scope>NUCLEOTIDE SEQUENCE [LARGE SCALE GENOMIC DNA]</scope>
</reference>
<dbReference type="GO" id="GO:0071011">
    <property type="term" value="C:precatalytic spliceosome"/>
    <property type="evidence" value="ECO:0007669"/>
    <property type="project" value="TreeGrafter"/>
</dbReference>
<dbReference type="Proteomes" id="UP000038040">
    <property type="component" value="Unplaced"/>
</dbReference>
<dbReference type="SMART" id="SM00355">
    <property type="entry name" value="ZnF_C2H2"/>
    <property type="match status" value="3"/>
</dbReference>
<dbReference type="GO" id="GO:0003727">
    <property type="term" value="F:single-stranded RNA binding"/>
    <property type="evidence" value="ECO:0007669"/>
    <property type="project" value="TreeGrafter"/>
</dbReference>
<accession>A0A158Q542</accession>
<dbReference type="InterPro" id="IPR013087">
    <property type="entry name" value="Znf_C2H2_type"/>
</dbReference>
<dbReference type="InterPro" id="IPR036236">
    <property type="entry name" value="Znf_C2H2_sf"/>
</dbReference>
<evidence type="ECO:0000256" key="1">
    <source>
        <dbReference type="ARBA" id="ARBA00022723"/>
    </source>
</evidence>
<sequence length="849" mass="92282">MVLFAKSRTYVEHIRNEAIKQNALQILMNIEYFKNYSSPYATPPVTAAAVYNPIQTQQTQQNLGAVGASNPTNVYTSFSNPAAAVAATPSASHYTQYANPSAAAAYTQYGQTAAAVAAVQQQQQQQKLGFSGATVAAPTASAYTAYTSPSAAAALAAQYGQTVAAVAAVQQQHQIRNVQLQAAASGVASAGFGHTSTTRITDSYSTISSLQSSGTYTPLSEYTSSLNRPTTVNPVTNTNSFVGVTRIGGTSSANIAANTSSVTTGTSSAVSTYTSYDAAVYAAANNYLQSKAQGTANIWMSSGKKTGTFGGANSSNISISGSNRGQSIRGRSTFPFKRIGGPGQNRNTSDNQQHYCDVCKISCASAQTYKEHIEGQKHKKKEALQKGEGMTLSKSRVSFRCETCNVTCTGKDTYESHVRGVKHQKTANLLKKLGKPVAEVPTLLAPGEKSNRAINISSAGAPISTVGGPAVPTKRVVGLPTMNFIGSQKLQSNVDSVNDDSSEITFESMDKNNAALEAALAAERDVQPVGEDYVEEERNAAGKLVQYNCKLCDCKFSDPNAKNIHVKGRKHRLQYKLKVNPNLVVDVKPNQVPREMRNALVRKMRSRALTPLMMYVAFFILHMYTSKICPGVKKIFFPNMWSRPYRVPQPLMVSHPPARPWVSVMDMGRRTETNEDRHVMAKHRMIYPEDAFLNAVEKLVNSTEITLNAISDYLAKERNEAANVAKEKGKDNPEDEKPVEVKQDRMLKGVMRVGLLAKGLLLKTDREVGFLYLYNLFILINPPPTESLLSKVAELFPQFMEAIKKETVEIKSKSEESALLLKNIEADITCRVVLTSVRLRNEAIETGFL</sequence>
<evidence type="ECO:0000313" key="7">
    <source>
        <dbReference type="Proteomes" id="UP000274756"/>
    </source>
</evidence>
<name>A0A158Q542_DRAME</name>
<dbReference type="AlphaFoldDB" id="A0A158Q542"/>
<evidence type="ECO:0000256" key="3">
    <source>
        <dbReference type="ARBA" id="ARBA00022833"/>
    </source>
</evidence>
<keyword evidence="3" id="KW-0862">Zinc</keyword>
<dbReference type="InterPro" id="IPR006561">
    <property type="entry name" value="DZF_dom"/>
</dbReference>
<proteinExistence type="predicted"/>
<dbReference type="PANTHER" id="PTHR45762:SF3">
    <property type="entry name" value="ZINC-FINGER PROTEIN AT 72D, ISOFORM B"/>
    <property type="match status" value="1"/>
</dbReference>
<reference evidence="8" key="1">
    <citation type="submission" date="2016-04" db="UniProtKB">
        <authorList>
            <consortium name="WormBaseParasite"/>
        </authorList>
    </citation>
    <scope>IDENTIFICATION</scope>
</reference>
<evidence type="ECO:0000313" key="5">
    <source>
        <dbReference type="EMBL" id="VDN59578.1"/>
    </source>
</evidence>
<dbReference type="InterPro" id="IPR043519">
    <property type="entry name" value="NT_sf"/>
</dbReference>
<evidence type="ECO:0000313" key="8">
    <source>
        <dbReference type="WBParaSite" id="DME_0000644001-mRNA-1"/>
    </source>
</evidence>
<dbReference type="FunFam" id="3.30.160.60:FF:002080">
    <property type="entry name" value="Zinc finger RNA-binding protein"/>
    <property type="match status" value="1"/>
</dbReference>
<dbReference type="InterPro" id="IPR003604">
    <property type="entry name" value="Matrin/U1-like-C_Znf_C2H2"/>
</dbReference>
<dbReference type="Gene3D" id="3.30.160.60">
    <property type="entry name" value="Classic Zinc Finger"/>
    <property type="match status" value="3"/>
</dbReference>
<keyword evidence="7" id="KW-1185">Reference proteome</keyword>
<dbReference type="Pfam" id="PF12171">
    <property type="entry name" value="zf-C2H2_jaz"/>
    <property type="match status" value="1"/>
</dbReference>
<dbReference type="SMART" id="SM00451">
    <property type="entry name" value="ZnF_U1"/>
    <property type="match status" value="3"/>
</dbReference>
<protein>
    <submittedName>
        <fullName evidence="8">DZF domain-containing protein</fullName>
    </submittedName>
</protein>
<feature type="domain" description="DZF" evidence="4">
    <location>
        <begin position="659"/>
        <end position="849"/>
    </location>
</feature>
<dbReference type="WBParaSite" id="DME_0000644001-mRNA-1">
    <property type="protein sequence ID" value="DME_0000644001-mRNA-1"/>
    <property type="gene ID" value="DME_0000644001"/>
</dbReference>
<dbReference type="InterPro" id="IPR049401">
    <property type="entry name" value="DZF_dom_N"/>
</dbReference>
<evidence type="ECO:0000313" key="6">
    <source>
        <dbReference type="Proteomes" id="UP000038040"/>
    </source>
</evidence>
<dbReference type="PROSITE" id="PS51703">
    <property type="entry name" value="DZF"/>
    <property type="match status" value="1"/>
</dbReference>